<dbReference type="Proteomes" id="UP000037069">
    <property type="component" value="Unassembled WGS sequence"/>
</dbReference>
<keyword evidence="4" id="KW-1185">Reference proteome</keyword>
<comment type="caution">
    <text evidence="3">The sequence shown here is derived from an EMBL/GenBank/DDBJ whole genome shotgun (WGS) entry which is preliminary data.</text>
</comment>
<dbReference type="PROSITE" id="PS51465">
    <property type="entry name" value="KAZAL_2"/>
    <property type="match status" value="1"/>
</dbReference>
<feature type="domain" description="Kazal-like" evidence="2">
    <location>
        <begin position="21"/>
        <end position="78"/>
    </location>
</feature>
<feature type="signal peptide" evidence="1">
    <location>
        <begin position="1"/>
        <end position="20"/>
    </location>
</feature>
<reference evidence="3 4" key="1">
    <citation type="journal article" date="2015" name="Nat. Commun.">
        <title>Lucilia cuprina genome unlocks parasitic fly biology to underpin future interventions.</title>
        <authorList>
            <person name="Anstead C.A."/>
            <person name="Korhonen P.K."/>
            <person name="Young N.D."/>
            <person name="Hall R.S."/>
            <person name="Jex A.R."/>
            <person name="Murali S.C."/>
            <person name="Hughes D.S."/>
            <person name="Lee S.F."/>
            <person name="Perry T."/>
            <person name="Stroehlein A.J."/>
            <person name="Ansell B.R."/>
            <person name="Breugelmans B."/>
            <person name="Hofmann A."/>
            <person name="Qu J."/>
            <person name="Dugan S."/>
            <person name="Lee S.L."/>
            <person name="Chao H."/>
            <person name="Dinh H."/>
            <person name="Han Y."/>
            <person name="Doddapaneni H.V."/>
            <person name="Worley K.C."/>
            <person name="Muzny D.M."/>
            <person name="Ioannidis P."/>
            <person name="Waterhouse R.M."/>
            <person name="Zdobnov E.M."/>
            <person name="James P.J."/>
            <person name="Bagnall N.H."/>
            <person name="Kotze A.C."/>
            <person name="Gibbs R.A."/>
            <person name="Richards S."/>
            <person name="Batterham P."/>
            <person name="Gasser R.B."/>
        </authorList>
    </citation>
    <scope>NUCLEOTIDE SEQUENCE [LARGE SCALE GENOMIC DNA]</scope>
    <source>
        <strain evidence="3 4">LS</strain>
        <tissue evidence="3">Full body</tissue>
    </source>
</reference>
<evidence type="ECO:0000313" key="3">
    <source>
        <dbReference type="EMBL" id="KNC23527.1"/>
    </source>
</evidence>
<name>A0A0L0BU01_LUCCU</name>
<evidence type="ECO:0000313" key="4">
    <source>
        <dbReference type="Proteomes" id="UP000037069"/>
    </source>
</evidence>
<gene>
    <name evidence="3" type="ORF">FF38_00785</name>
</gene>
<dbReference type="AlphaFoldDB" id="A0A0L0BU01"/>
<dbReference type="EMBL" id="JRES01001345">
    <property type="protein sequence ID" value="KNC23527.1"/>
    <property type="molecule type" value="Genomic_DNA"/>
</dbReference>
<dbReference type="Gene3D" id="3.30.60.30">
    <property type="match status" value="1"/>
</dbReference>
<dbReference type="InterPro" id="IPR002350">
    <property type="entry name" value="Kazal_dom"/>
</dbReference>
<protein>
    <recommendedName>
        <fullName evidence="2">Kazal-like domain-containing protein</fullName>
    </recommendedName>
</protein>
<keyword evidence="1" id="KW-0732">Signal</keyword>
<organism evidence="3 4">
    <name type="scientific">Lucilia cuprina</name>
    <name type="common">Green bottle fly</name>
    <name type="synonym">Australian sheep blowfly</name>
    <dbReference type="NCBI Taxonomy" id="7375"/>
    <lineage>
        <taxon>Eukaryota</taxon>
        <taxon>Metazoa</taxon>
        <taxon>Ecdysozoa</taxon>
        <taxon>Arthropoda</taxon>
        <taxon>Hexapoda</taxon>
        <taxon>Insecta</taxon>
        <taxon>Pterygota</taxon>
        <taxon>Neoptera</taxon>
        <taxon>Endopterygota</taxon>
        <taxon>Diptera</taxon>
        <taxon>Brachycera</taxon>
        <taxon>Muscomorpha</taxon>
        <taxon>Oestroidea</taxon>
        <taxon>Calliphoridae</taxon>
        <taxon>Luciliinae</taxon>
        <taxon>Lucilia</taxon>
    </lineage>
</organism>
<proteinExistence type="predicted"/>
<dbReference type="OMA" id="CEVHNCE"/>
<evidence type="ECO:0000259" key="2">
    <source>
        <dbReference type="PROSITE" id="PS51465"/>
    </source>
</evidence>
<accession>A0A0L0BU01</accession>
<dbReference type="SUPFAM" id="SSF100895">
    <property type="entry name" value="Kazal-type serine protease inhibitors"/>
    <property type="match status" value="1"/>
</dbReference>
<evidence type="ECO:0000256" key="1">
    <source>
        <dbReference type="SAM" id="SignalP"/>
    </source>
</evidence>
<dbReference type="InterPro" id="IPR036058">
    <property type="entry name" value="Kazal_dom_sf"/>
</dbReference>
<feature type="chain" id="PRO_5005535111" description="Kazal-like domain-containing protein" evidence="1">
    <location>
        <begin position="21"/>
        <end position="78"/>
    </location>
</feature>
<dbReference type="Pfam" id="PF07648">
    <property type="entry name" value="Kazal_2"/>
    <property type="match status" value="1"/>
</dbReference>
<sequence length="78" mass="8835">MKLLALFLAMAIFILPLISAFPKGRDCEVHNCELQDYKPICGTDDKGDTKTFTNYCILKTENCLRNQNYQKTADGECP</sequence>